<keyword evidence="2" id="KW-1185">Reference proteome</keyword>
<comment type="caution">
    <text evidence="1">The sequence shown here is derived from an EMBL/GenBank/DDBJ whole genome shotgun (WGS) entry which is preliminary data.</text>
</comment>
<dbReference type="EMBL" id="CAKOEU010000001">
    <property type="protein sequence ID" value="CAH1849917.1"/>
    <property type="molecule type" value="Genomic_DNA"/>
</dbReference>
<sequence length="171" mass="18997">MRKAFIALAVVIAGLLVALFLFNQEPKYAGVSLSQKDYQHVQSSKKQVKAILSDLKLFNTHQDKSLAELKKDADTLLKSNQPDLGPHDYDKLKEALYGPYGIVTSAENAKARNYQIDVSVASSLRGNFETLIVKSISSINKNSIQRETISNQLIKDLNLDQVLYQIGSAQE</sequence>
<proteinExistence type="predicted"/>
<evidence type="ECO:0000313" key="1">
    <source>
        <dbReference type="EMBL" id="CAH1849917.1"/>
    </source>
</evidence>
<dbReference type="Proteomes" id="UP000838102">
    <property type="component" value="Unassembled WGS sequence"/>
</dbReference>
<reference evidence="1" key="1">
    <citation type="submission" date="2022-03" db="EMBL/GenBank/DDBJ databases">
        <authorList>
            <person name="Hettiarachchi G."/>
        </authorList>
    </citation>
    <scope>NUCLEOTIDE SEQUENCE</scope>
    <source>
        <strain evidence="1">LMG 32447</strain>
    </source>
</reference>
<protein>
    <submittedName>
        <fullName evidence="1">Uncharacterized protein</fullName>
    </submittedName>
</protein>
<accession>A0ABM9CZK4</accession>
<gene>
    <name evidence="1" type="ORF">LMG032447_00015</name>
</gene>
<name>A0ABM9CZK4_9LACO</name>
<evidence type="ECO:0000313" key="2">
    <source>
        <dbReference type="Proteomes" id="UP000838102"/>
    </source>
</evidence>
<organism evidence="1 2">
    <name type="scientific">Convivina praedatoris</name>
    <dbReference type="NCBI Taxonomy" id="2880963"/>
    <lineage>
        <taxon>Bacteria</taxon>
        <taxon>Bacillati</taxon>
        <taxon>Bacillota</taxon>
        <taxon>Bacilli</taxon>
        <taxon>Lactobacillales</taxon>
        <taxon>Lactobacillaceae</taxon>
        <taxon>Convivina</taxon>
    </lineage>
</organism>
<dbReference type="RefSeq" id="WP_248705494.1">
    <property type="nucleotide sequence ID" value="NZ_CAKOET010000001.1"/>
</dbReference>